<organism evidence="2 3">
    <name type="scientific">Pseudomonas syringae</name>
    <dbReference type="NCBI Taxonomy" id="317"/>
    <lineage>
        <taxon>Bacteria</taxon>
        <taxon>Pseudomonadati</taxon>
        <taxon>Pseudomonadota</taxon>
        <taxon>Gammaproteobacteria</taxon>
        <taxon>Pseudomonadales</taxon>
        <taxon>Pseudomonadaceae</taxon>
        <taxon>Pseudomonas</taxon>
    </lineage>
</organism>
<reference evidence="2 3" key="1">
    <citation type="submission" date="2014-07" db="EMBL/GenBank/DDBJ databases">
        <title>Draft Genome Sequences of Environmental Pseudomonas syringae strains.</title>
        <authorList>
            <person name="Baltrus D.A."/>
            <person name="Berge O."/>
            <person name="Morris C."/>
        </authorList>
    </citation>
    <scope>NUCLEOTIDE SEQUENCE [LARGE SCALE GENOMIC DNA]</scope>
    <source>
        <strain evidence="2 3">CEB003</strain>
    </source>
</reference>
<comment type="caution">
    <text evidence="2">The sequence shown here is derived from an EMBL/GenBank/DDBJ whole genome shotgun (WGS) entry which is preliminary data.</text>
</comment>
<feature type="compositionally biased region" description="Polar residues" evidence="1">
    <location>
        <begin position="161"/>
        <end position="178"/>
    </location>
</feature>
<dbReference type="Pfam" id="PF12277">
    <property type="entry name" value="DUF3618"/>
    <property type="match status" value="1"/>
</dbReference>
<proteinExistence type="predicted"/>
<accession>A0A085V360</accession>
<feature type="region of interest" description="Disordered" evidence="1">
    <location>
        <begin position="1"/>
        <end position="29"/>
    </location>
</feature>
<feature type="region of interest" description="Disordered" evidence="1">
    <location>
        <begin position="269"/>
        <end position="305"/>
    </location>
</feature>
<feature type="region of interest" description="Disordered" evidence="1">
    <location>
        <begin position="148"/>
        <end position="181"/>
    </location>
</feature>
<dbReference type="EMBL" id="JPQT01000115">
    <property type="protein sequence ID" value="KFE49873.1"/>
    <property type="molecule type" value="Genomic_DNA"/>
</dbReference>
<dbReference type="AlphaFoldDB" id="A0A085V360"/>
<dbReference type="InterPro" id="IPR022062">
    <property type="entry name" value="DUF3618"/>
</dbReference>
<evidence type="ECO:0000256" key="1">
    <source>
        <dbReference type="SAM" id="MobiDB-lite"/>
    </source>
</evidence>
<feature type="compositionally biased region" description="Low complexity" evidence="1">
    <location>
        <begin position="269"/>
        <end position="282"/>
    </location>
</feature>
<dbReference type="PATRIC" id="fig|317.174.peg.3797"/>
<gene>
    <name evidence="2" type="ORF">IV02_18565</name>
</gene>
<name>A0A085V360_PSESX</name>
<evidence type="ECO:0000313" key="3">
    <source>
        <dbReference type="Proteomes" id="UP000028643"/>
    </source>
</evidence>
<dbReference type="RefSeq" id="WP_052028555.1">
    <property type="nucleotide sequence ID" value="NZ_JPQT01000115.1"/>
</dbReference>
<evidence type="ECO:0008006" key="4">
    <source>
        <dbReference type="Google" id="ProtNLM"/>
    </source>
</evidence>
<sequence length="305" mass="31551">MSIDSSFESGIADKETFAVESEKSPETLEREIDAQRSSIGNIVDALESKFSPGQLVDQALAYAKGNGGEFFGNLGNTIKANPVPTVLTSVGLLWLMLGQNRSPAPSSAATGSGASSLGLGHLGERLSDMAHNMTDSLGNARSRIEETAHRMKDKASDVTDKASNLTGSVSDKLSSAGQRLNMGTHDASDALQEQARKAQSSFNYMLREQPLALAAIGIALGAAIGAALPSTQRENQLMGQASDQLTDKARQVASEGYDKVKEVGADLAGEAKSVASSASSNSPDTGNMEFGSPSKTAPNAGTGLG</sequence>
<feature type="compositionally biased region" description="Basic and acidic residues" evidence="1">
    <location>
        <begin position="148"/>
        <end position="160"/>
    </location>
</feature>
<protein>
    <recommendedName>
        <fullName evidence="4">DUF3618 domain-containing protein</fullName>
    </recommendedName>
</protein>
<feature type="compositionally biased region" description="Basic and acidic residues" evidence="1">
    <location>
        <begin position="11"/>
        <end position="29"/>
    </location>
</feature>
<dbReference type="Gene3D" id="1.20.120.20">
    <property type="entry name" value="Apolipoprotein"/>
    <property type="match status" value="1"/>
</dbReference>
<dbReference type="Proteomes" id="UP000028643">
    <property type="component" value="Unassembled WGS sequence"/>
</dbReference>
<evidence type="ECO:0000313" key="2">
    <source>
        <dbReference type="EMBL" id="KFE49873.1"/>
    </source>
</evidence>